<name>A0A177MMQ8_METMH</name>
<evidence type="ECO:0008006" key="3">
    <source>
        <dbReference type="Google" id="ProtNLM"/>
    </source>
</evidence>
<gene>
    <name evidence="1" type="ORF">A1332_09425</name>
</gene>
<sequence>MSALYLAEYAEDALLALAIASKEAGHLRYTQSTLFTEAIDMAWVKALDENEERAEKVDAFVGRFGRLQDFIGEKLIPRFAALLGEKPKSLLDILVFAERMGWLTGAEDFIAARKLRNLLVHEYMDDEKLFLQSLLSANAATDVLLGVVKTMENEAMRLSLPAVDAKTA</sequence>
<dbReference type="RefSeq" id="WP_064007660.1">
    <property type="nucleotide sequence ID" value="NZ_LUUG01000052.1"/>
</dbReference>
<dbReference type="Proteomes" id="UP000078090">
    <property type="component" value="Unassembled WGS sequence"/>
</dbReference>
<dbReference type="EMBL" id="LUUG01000052">
    <property type="protein sequence ID" value="OAI07086.1"/>
    <property type="molecule type" value="Genomic_DNA"/>
</dbReference>
<proteinExistence type="predicted"/>
<comment type="caution">
    <text evidence="1">The sequence shown here is derived from an EMBL/GenBank/DDBJ whole genome shotgun (WGS) entry which is preliminary data.</text>
</comment>
<dbReference type="Gene3D" id="1.20.120.330">
    <property type="entry name" value="Nucleotidyltransferases domain 2"/>
    <property type="match status" value="1"/>
</dbReference>
<dbReference type="SUPFAM" id="SSF81593">
    <property type="entry name" value="Nucleotidyltransferase substrate binding subunit/domain"/>
    <property type="match status" value="1"/>
</dbReference>
<dbReference type="OrthoDB" id="13547at2"/>
<dbReference type="AlphaFoldDB" id="A0A177MMQ8"/>
<accession>A0A177MMQ8</accession>
<reference evidence="1 2" key="1">
    <citation type="submission" date="2016-03" db="EMBL/GenBank/DDBJ databases">
        <authorList>
            <person name="Ploux O."/>
        </authorList>
    </citation>
    <scope>NUCLEOTIDE SEQUENCE [LARGE SCALE GENOMIC DNA]</scope>
    <source>
        <strain evidence="1 2">R-45363</strain>
    </source>
</reference>
<organism evidence="1 2">
    <name type="scientific">Methylomonas methanica</name>
    <dbReference type="NCBI Taxonomy" id="421"/>
    <lineage>
        <taxon>Bacteria</taxon>
        <taxon>Pseudomonadati</taxon>
        <taxon>Pseudomonadota</taxon>
        <taxon>Gammaproteobacteria</taxon>
        <taxon>Methylococcales</taxon>
        <taxon>Methylococcaceae</taxon>
        <taxon>Methylomonas</taxon>
    </lineage>
</organism>
<evidence type="ECO:0000313" key="1">
    <source>
        <dbReference type="EMBL" id="OAI07086.1"/>
    </source>
</evidence>
<protein>
    <recommendedName>
        <fullName evidence="3">DUF86 domain-containing protein</fullName>
    </recommendedName>
</protein>
<evidence type="ECO:0000313" key="2">
    <source>
        <dbReference type="Proteomes" id="UP000078090"/>
    </source>
</evidence>